<keyword evidence="3" id="KW-1185">Reference proteome</keyword>
<dbReference type="Proteomes" id="UP000193642">
    <property type="component" value="Unassembled WGS sequence"/>
</dbReference>
<accession>A0A1Y2CGV4</accession>
<reference evidence="2 3" key="1">
    <citation type="submission" date="2016-07" db="EMBL/GenBank/DDBJ databases">
        <title>Pervasive Adenine N6-methylation of Active Genes in Fungi.</title>
        <authorList>
            <consortium name="DOE Joint Genome Institute"/>
            <person name="Mondo S.J."/>
            <person name="Dannebaum R.O."/>
            <person name="Kuo R.C."/>
            <person name="Labutti K."/>
            <person name="Haridas S."/>
            <person name="Kuo A."/>
            <person name="Salamov A."/>
            <person name="Ahrendt S.R."/>
            <person name="Lipzen A."/>
            <person name="Sullivan W."/>
            <person name="Andreopoulos W.B."/>
            <person name="Clum A."/>
            <person name="Lindquist E."/>
            <person name="Daum C."/>
            <person name="Ramamoorthy G.K."/>
            <person name="Gryganskyi A."/>
            <person name="Culley D."/>
            <person name="Magnuson J.K."/>
            <person name="James T.Y."/>
            <person name="O'Malley M.A."/>
            <person name="Stajich J.E."/>
            <person name="Spatafora J.W."/>
            <person name="Visel A."/>
            <person name="Grigoriev I.V."/>
        </authorList>
    </citation>
    <scope>NUCLEOTIDE SEQUENCE [LARGE SCALE GENOMIC DNA]</scope>
    <source>
        <strain evidence="2 3">JEL800</strain>
    </source>
</reference>
<gene>
    <name evidence="2" type="ORF">BCR33DRAFT_716144</name>
</gene>
<dbReference type="AlphaFoldDB" id="A0A1Y2CGV4"/>
<name>A0A1Y2CGV4_9FUNG</name>
<evidence type="ECO:0000256" key="1">
    <source>
        <dbReference type="SAM" id="MobiDB-lite"/>
    </source>
</evidence>
<evidence type="ECO:0000313" key="2">
    <source>
        <dbReference type="EMBL" id="ORY46156.1"/>
    </source>
</evidence>
<proteinExistence type="predicted"/>
<dbReference type="EMBL" id="MCGO01000018">
    <property type="protein sequence ID" value="ORY46156.1"/>
    <property type="molecule type" value="Genomic_DNA"/>
</dbReference>
<feature type="region of interest" description="Disordered" evidence="1">
    <location>
        <begin position="162"/>
        <end position="208"/>
    </location>
</feature>
<organism evidence="2 3">
    <name type="scientific">Rhizoclosmatium globosum</name>
    <dbReference type="NCBI Taxonomy" id="329046"/>
    <lineage>
        <taxon>Eukaryota</taxon>
        <taxon>Fungi</taxon>
        <taxon>Fungi incertae sedis</taxon>
        <taxon>Chytridiomycota</taxon>
        <taxon>Chytridiomycota incertae sedis</taxon>
        <taxon>Chytridiomycetes</taxon>
        <taxon>Chytridiales</taxon>
        <taxon>Chytriomycetaceae</taxon>
        <taxon>Rhizoclosmatium</taxon>
    </lineage>
</organism>
<comment type="caution">
    <text evidence="2">The sequence shown here is derived from an EMBL/GenBank/DDBJ whole genome shotgun (WGS) entry which is preliminary data.</text>
</comment>
<sequence>MAAPPKTAASVNAAQQNGINNVIKSTLPFLTAKLRALLSAEQRQEFDRTAPQLAYDMYLQTLDPTKVTNTVNGGRTHHTRLVEAGLFSPSTLCPQPPVNPVPPPNLPAPDIVPYVHAPPLADPPGLNLPAPVDAVHSVSVTPIALPQAPNPGPVDSVLQRAYQGRKLKGDAAPRKTPSKKNKPDQLKGAGPSANTRSRGGSEETLAEL</sequence>
<evidence type="ECO:0000313" key="3">
    <source>
        <dbReference type="Proteomes" id="UP000193642"/>
    </source>
</evidence>
<protein>
    <submittedName>
        <fullName evidence="2">Uncharacterized protein</fullName>
    </submittedName>
</protein>